<dbReference type="AlphaFoldDB" id="C6LM30"/>
<evidence type="ECO:0008006" key="3">
    <source>
        <dbReference type="Google" id="ProtNLM"/>
    </source>
</evidence>
<protein>
    <recommendedName>
        <fullName evidence="3">4Fe-4S domain-containing protein</fullName>
    </recommendedName>
</protein>
<reference evidence="1" key="1">
    <citation type="submission" date="2009-07" db="EMBL/GenBank/DDBJ databases">
        <authorList>
            <person name="Weinstock G."/>
            <person name="Sodergren E."/>
            <person name="Clifton S."/>
            <person name="Fulton L."/>
            <person name="Fulton B."/>
            <person name="Courtney L."/>
            <person name="Fronick C."/>
            <person name="Harrison M."/>
            <person name="Strong C."/>
            <person name="Farmer C."/>
            <person name="Delahaunty K."/>
            <person name="Markovic C."/>
            <person name="Hall O."/>
            <person name="Minx P."/>
            <person name="Tomlinson C."/>
            <person name="Mitreva M."/>
            <person name="Nelson J."/>
            <person name="Hou S."/>
            <person name="Wollam A."/>
            <person name="Pepin K.H."/>
            <person name="Johnson M."/>
            <person name="Bhonagiri V."/>
            <person name="Nash W.E."/>
            <person name="Warren W."/>
            <person name="Chinwalla A."/>
            <person name="Mardis E.R."/>
            <person name="Wilson R.K."/>
        </authorList>
    </citation>
    <scope>NUCLEOTIDE SEQUENCE [LARGE SCALE GENOMIC DNA]</scope>
    <source>
        <strain evidence="1">DSM 14469</strain>
    </source>
</reference>
<evidence type="ECO:0000313" key="1">
    <source>
        <dbReference type="EMBL" id="EET58342.1"/>
    </source>
</evidence>
<keyword evidence="2" id="KW-1185">Reference proteome</keyword>
<evidence type="ECO:0000313" key="2">
    <source>
        <dbReference type="Proteomes" id="UP000005561"/>
    </source>
</evidence>
<dbReference type="RefSeq" id="WP_006864481.1">
    <property type="nucleotide sequence ID" value="NZ_ACCL02000036.1"/>
</dbReference>
<dbReference type="EMBL" id="ACCL02000036">
    <property type="protein sequence ID" value="EET58342.1"/>
    <property type="molecule type" value="Genomic_DNA"/>
</dbReference>
<organism evidence="1 2">
    <name type="scientific">Marvinbryantia formatexigens DSM 14469</name>
    <dbReference type="NCBI Taxonomy" id="478749"/>
    <lineage>
        <taxon>Bacteria</taxon>
        <taxon>Bacillati</taxon>
        <taxon>Bacillota</taxon>
        <taxon>Clostridia</taxon>
        <taxon>Lachnospirales</taxon>
        <taxon>Lachnospiraceae</taxon>
        <taxon>Marvinbryantia</taxon>
    </lineage>
</organism>
<accession>C6LM30</accession>
<proteinExistence type="predicted"/>
<name>C6LM30_9FIRM</name>
<gene>
    <name evidence="1" type="ORF">BRYFOR_09729</name>
</gene>
<dbReference type="OrthoDB" id="1971624at2"/>
<dbReference type="Proteomes" id="UP000005561">
    <property type="component" value="Unassembled WGS sequence"/>
</dbReference>
<sequence length="64" mass="7396">MKIIGNEQEIKWVMEALKNNCEGCPYGETCERVAKEDYRASGKVNHTCREFLGDRIEFVIESNI</sequence>
<dbReference type="eggNOG" id="ENOG5033NTZ">
    <property type="taxonomic scope" value="Bacteria"/>
</dbReference>
<comment type="caution">
    <text evidence="1">The sequence shown here is derived from an EMBL/GenBank/DDBJ whole genome shotgun (WGS) entry which is preliminary data.</text>
</comment>